<dbReference type="EMBL" id="JAATIS010005477">
    <property type="protein sequence ID" value="KAG2459472.1"/>
    <property type="molecule type" value="Genomic_DNA"/>
</dbReference>
<dbReference type="GO" id="GO:1904491">
    <property type="term" value="P:protein localization to ciliary transition zone"/>
    <property type="evidence" value="ECO:0007669"/>
    <property type="project" value="TreeGrafter"/>
</dbReference>
<organism evidence="2 3">
    <name type="scientific">Polypterus senegalus</name>
    <name type="common">Senegal bichir</name>
    <dbReference type="NCBI Taxonomy" id="55291"/>
    <lineage>
        <taxon>Eukaryota</taxon>
        <taxon>Metazoa</taxon>
        <taxon>Chordata</taxon>
        <taxon>Craniata</taxon>
        <taxon>Vertebrata</taxon>
        <taxon>Euteleostomi</taxon>
        <taxon>Actinopterygii</taxon>
        <taxon>Polypteriformes</taxon>
        <taxon>Polypteridae</taxon>
        <taxon>Polypterus</taxon>
    </lineage>
</organism>
<dbReference type="GO" id="GO:0097546">
    <property type="term" value="C:ciliary base"/>
    <property type="evidence" value="ECO:0007669"/>
    <property type="project" value="TreeGrafter"/>
</dbReference>
<keyword evidence="3" id="KW-1185">Reference proteome</keyword>
<feature type="non-terminal residue" evidence="2">
    <location>
        <position position="171"/>
    </location>
</feature>
<dbReference type="GO" id="GO:0036064">
    <property type="term" value="C:ciliary basal body"/>
    <property type="evidence" value="ECO:0007669"/>
    <property type="project" value="TreeGrafter"/>
</dbReference>
<dbReference type="PANTHER" id="PTHR31043:SF3">
    <property type="entry name" value="NEPHROCYSTIN-4"/>
    <property type="match status" value="1"/>
</dbReference>
<evidence type="ECO:0000313" key="3">
    <source>
        <dbReference type="Proteomes" id="UP000886611"/>
    </source>
</evidence>
<dbReference type="Proteomes" id="UP000886611">
    <property type="component" value="Unassembled WGS sequence"/>
</dbReference>
<sequence>DLPYVTSIVHLEADLSQSAIVPEPSEADQLQELPFAPVQAPVITLGPHISSSSVTMSRRSLAQFHTSGFPDILDCHNEIAEVTHPSDPVSFDPLQEEGDFLLSNEIVLQFLAFTRRTPDTTAPEDNNKRVKRFFMETKVPMKKLVSVTTDRAPTMTGRHAGFIAQCKSNRL</sequence>
<dbReference type="GO" id="GO:0035869">
    <property type="term" value="C:ciliary transition zone"/>
    <property type="evidence" value="ECO:0007669"/>
    <property type="project" value="TreeGrafter"/>
</dbReference>
<dbReference type="Pfam" id="PF26186">
    <property type="entry name" value="NPHP4_C2_3rd"/>
    <property type="match status" value="1"/>
</dbReference>
<dbReference type="PANTHER" id="PTHR31043">
    <property type="entry name" value="NEPHROCYSTIN-4"/>
    <property type="match status" value="1"/>
</dbReference>
<comment type="caution">
    <text evidence="2">The sequence shown here is derived from an EMBL/GenBank/DDBJ whole genome shotgun (WGS) entry which is preliminary data.</text>
</comment>
<proteinExistence type="predicted"/>
<evidence type="ECO:0000313" key="2">
    <source>
        <dbReference type="EMBL" id="KAG2459472.1"/>
    </source>
</evidence>
<feature type="non-terminal residue" evidence="2">
    <location>
        <position position="1"/>
    </location>
</feature>
<dbReference type="InterPro" id="IPR058765">
    <property type="entry name" value="NPHP4_C2-like"/>
</dbReference>
<dbReference type="AlphaFoldDB" id="A0A8X7X067"/>
<name>A0A8X7X067_POLSE</name>
<gene>
    <name evidence="2" type="primary">Nphp4_0</name>
    <name evidence="2" type="ORF">GTO96_0019094</name>
</gene>
<dbReference type="GO" id="GO:0097730">
    <property type="term" value="C:non-motile cilium"/>
    <property type="evidence" value="ECO:0007669"/>
    <property type="project" value="InterPro"/>
</dbReference>
<protein>
    <submittedName>
        <fullName evidence="2">NPHP4 protein</fullName>
    </submittedName>
</protein>
<reference evidence="2 3" key="1">
    <citation type="journal article" date="2021" name="Cell">
        <title>Tracing the genetic footprints of vertebrate landing in non-teleost ray-finned fishes.</title>
        <authorList>
            <person name="Bi X."/>
            <person name="Wang K."/>
            <person name="Yang L."/>
            <person name="Pan H."/>
            <person name="Jiang H."/>
            <person name="Wei Q."/>
            <person name="Fang M."/>
            <person name="Yu H."/>
            <person name="Zhu C."/>
            <person name="Cai Y."/>
            <person name="He Y."/>
            <person name="Gan X."/>
            <person name="Zeng H."/>
            <person name="Yu D."/>
            <person name="Zhu Y."/>
            <person name="Jiang H."/>
            <person name="Qiu Q."/>
            <person name="Yang H."/>
            <person name="Zhang Y.E."/>
            <person name="Wang W."/>
            <person name="Zhu M."/>
            <person name="He S."/>
            <person name="Zhang G."/>
        </authorList>
    </citation>
    <scope>NUCLEOTIDE SEQUENCE [LARGE SCALE GENOMIC DNA]</scope>
    <source>
        <strain evidence="2">Bchr_013</strain>
    </source>
</reference>
<dbReference type="GO" id="GO:0090090">
    <property type="term" value="P:negative regulation of canonical Wnt signaling pathway"/>
    <property type="evidence" value="ECO:0007669"/>
    <property type="project" value="InterPro"/>
</dbReference>
<dbReference type="InterPro" id="IPR029775">
    <property type="entry name" value="NPHP4"/>
</dbReference>
<feature type="domain" description="NPHP4 C2-like" evidence="1">
    <location>
        <begin position="60"/>
        <end position="128"/>
    </location>
</feature>
<accession>A0A8X7X067</accession>
<evidence type="ECO:0000259" key="1">
    <source>
        <dbReference type="Pfam" id="PF26186"/>
    </source>
</evidence>